<gene>
    <name evidence="1" type="ORF">SAMN05444158_2507</name>
</gene>
<evidence type="ECO:0000313" key="2">
    <source>
        <dbReference type="Proteomes" id="UP000243904"/>
    </source>
</evidence>
<accession>A0A1H1TDQ2</accession>
<reference evidence="2" key="1">
    <citation type="submission" date="2016-10" db="EMBL/GenBank/DDBJ databases">
        <authorList>
            <person name="Varghese N."/>
            <person name="Submissions S."/>
        </authorList>
    </citation>
    <scope>NUCLEOTIDE SEQUENCE [LARGE SCALE GENOMIC DNA]</scope>
    <source>
        <strain evidence="2">GAS369</strain>
    </source>
</reference>
<sequence length="49" mass="5765">MNLSARLTTRTTIDYCPGPDIRTPLQQALLREWDAQGRRQNIILVRLWI</sequence>
<dbReference type="Proteomes" id="UP000243904">
    <property type="component" value="Chromosome I"/>
</dbReference>
<evidence type="ECO:0000313" key="1">
    <source>
        <dbReference type="EMBL" id="SDS58350.1"/>
    </source>
</evidence>
<dbReference type="EMBL" id="LT629750">
    <property type="protein sequence ID" value="SDS58350.1"/>
    <property type="molecule type" value="Genomic_DNA"/>
</dbReference>
<proteinExistence type="predicted"/>
<organism evidence="1 2">
    <name type="scientific">Bradyrhizobium canariense</name>
    <dbReference type="NCBI Taxonomy" id="255045"/>
    <lineage>
        <taxon>Bacteria</taxon>
        <taxon>Pseudomonadati</taxon>
        <taxon>Pseudomonadota</taxon>
        <taxon>Alphaproteobacteria</taxon>
        <taxon>Hyphomicrobiales</taxon>
        <taxon>Nitrobacteraceae</taxon>
        <taxon>Bradyrhizobium</taxon>
    </lineage>
</organism>
<name>A0A1H1TDQ2_9BRAD</name>
<protein>
    <submittedName>
        <fullName evidence="1">Uncharacterized protein</fullName>
    </submittedName>
</protein>
<dbReference type="AlphaFoldDB" id="A0A1H1TDQ2"/>
<keyword evidence="2" id="KW-1185">Reference proteome</keyword>